<dbReference type="AlphaFoldDB" id="A0A167H3Q1"/>
<name>A0A167H3Q1_CALVF</name>
<feature type="signal peptide" evidence="1">
    <location>
        <begin position="1"/>
        <end position="19"/>
    </location>
</feature>
<accession>A0A167H3Q1</accession>
<evidence type="ECO:0000313" key="3">
    <source>
        <dbReference type="Proteomes" id="UP000076738"/>
    </source>
</evidence>
<feature type="chain" id="PRO_5007887369" evidence="1">
    <location>
        <begin position="20"/>
        <end position="139"/>
    </location>
</feature>
<dbReference type="Proteomes" id="UP000076738">
    <property type="component" value="Unassembled WGS sequence"/>
</dbReference>
<keyword evidence="3" id="KW-1185">Reference proteome</keyword>
<reference evidence="2 3" key="1">
    <citation type="journal article" date="2016" name="Mol. Biol. Evol.">
        <title>Comparative Genomics of Early-Diverging Mushroom-Forming Fungi Provides Insights into the Origins of Lignocellulose Decay Capabilities.</title>
        <authorList>
            <person name="Nagy L.G."/>
            <person name="Riley R."/>
            <person name="Tritt A."/>
            <person name="Adam C."/>
            <person name="Daum C."/>
            <person name="Floudas D."/>
            <person name="Sun H."/>
            <person name="Yadav J.S."/>
            <person name="Pangilinan J."/>
            <person name="Larsson K.H."/>
            <person name="Matsuura K."/>
            <person name="Barry K."/>
            <person name="Labutti K."/>
            <person name="Kuo R."/>
            <person name="Ohm R.A."/>
            <person name="Bhattacharya S.S."/>
            <person name="Shirouzu T."/>
            <person name="Yoshinaga Y."/>
            <person name="Martin F.M."/>
            <person name="Grigoriev I.V."/>
            <person name="Hibbett D.S."/>
        </authorList>
    </citation>
    <scope>NUCLEOTIDE SEQUENCE [LARGE SCALE GENOMIC DNA]</scope>
    <source>
        <strain evidence="2 3">TUFC12733</strain>
    </source>
</reference>
<dbReference type="EMBL" id="KV417327">
    <property type="protein sequence ID" value="KZO91199.1"/>
    <property type="molecule type" value="Genomic_DNA"/>
</dbReference>
<sequence>MLSLLFVLVLSTIAPSALAQVTCTPFTTYGITSCPYAAPTTDQLNALIDRYCGGTYCEANGGLPCYYDQDITEPTTDGQSYYMVATNTVYSGDEGQATCYSSLQEIVTSCTEQYGEYGWYDGFLTAGQYPFEVITCALA</sequence>
<protein>
    <submittedName>
        <fullName evidence="2">Uncharacterized protein</fullName>
    </submittedName>
</protein>
<proteinExistence type="predicted"/>
<keyword evidence="1" id="KW-0732">Signal</keyword>
<organism evidence="2 3">
    <name type="scientific">Calocera viscosa (strain TUFC12733)</name>
    <dbReference type="NCBI Taxonomy" id="1330018"/>
    <lineage>
        <taxon>Eukaryota</taxon>
        <taxon>Fungi</taxon>
        <taxon>Dikarya</taxon>
        <taxon>Basidiomycota</taxon>
        <taxon>Agaricomycotina</taxon>
        <taxon>Dacrymycetes</taxon>
        <taxon>Dacrymycetales</taxon>
        <taxon>Dacrymycetaceae</taxon>
        <taxon>Calocera</taxon>
    </lineage>
</organism>
<evidence type="ECO:0000313" key="2">
    <source>
        <dbReference type="EMBL" id="KZO91199.1"/>
    </source>
</evidence>
<gene>
    <name evidence="2" type="ORF">CALVIDRAFT_365805</name>
</gene>
<evidence type="ECO:0000256" key="1">
    <source>
        <dbReference type="SAM" id="SignalP"/>
    </source>
</evidence>